<dbReference type="InterPro" id="IPR027797">
    <property type="entry name" value="PT-TG_dom"/>
</dbReference>
<dbReference type="Proteomes" id="UP000315343">
    <property type="component" value="Unassembled WGS sequence"/>
</dbReference>
<feature type="domain" description="Pre-toxin TG" evidence="3">
    <location>
        <begin position="34"/>
        <end position="65"/>
    </location>
</feature>
<dbReference type="AlphaFoldDB" id="A0A562IZD7"/>
<organism evidence="4 5">
    <name type="scientific">Sedimentibacter saalensis</name>
    <dbReference type="NCBI Taxonomy" id="130788"/>
    <lineage>
        <taxon>Bacteria</taxon>
        <taxon>Bacillati</taxon>
        <taxon>Bacillota</taxon>
        <taxon>Tissierellia</taxon>
        <taxon>Sedimentibacter</taxon>
    </lineage>
</organism>
<accession>A0A562IZD7</accession>
<evidence type="ECO:0000256" key="1">
    <source>
        <dbReference type="ARBA" id="ARBA00004613"/>
    </source>
</evidence>
<dbReference type="RefSeq" id="WP_145087114.1">
    <property type="nucleotide sequence ID" value="NZ_DAMBUX010000040.1"/>
</dbReference>
<evidence type="ECO:0000313" key="5">
    <source>
        <dbReference type="Proteomes" id="UP000315343"/>
    </source>
</evidence>
<comment type="caution">
    <text evidence="4">The sequence shown here is derived from an EMBL/GenBank/DDBJ whole genome shotgun (WGS) entry which is preliminary data.</text>
</comment>
<name>A0A562IZD7_9FIRM</name>
<keyword evidence="5" id="KW-1185">Reference proteome</keyword>
<sequence>MSHCNEERGNEIFVPKGKIYELLGDKFIDLNQYKQFWSTVLGVFPPTGTYKDFQEAITGYDIITSKMKEHLL</sequence>
<comment type="subcellular location">
    <subcellularLocation>
        <location evidence="1">Secreted</location>
    </subcellularLocation>
</comment>
<dbReference type="EMBL" id="VLKH01000020">
    <property type="protein sequence ID" value="TWH76379.1"/>
    <property type="molecule type" value="Genomic_DNA"/>
</dbReference>
<evidence type="ECO:0000259" key="3">
    <source>
        <dbReference type="Pfam" id="PF14449"/>
    </source>
</evidence>
<gene>
    <name evidence="4" type="ORF">LY60_03658</name>
</gene>
<evidence type="ECO:0000256" key="2">
    <source>
        <dbReference type="ARBA" id="ARBA00022525"/>
    </source>
</evidence>
<keyword evidence="2" id="KW-0964">Secreted</keyword>
<dbReference type="GO" id="GO:0005576">
    <property type="term" value="C:extracellular region"/>
    <property type="evidence" value="ECO:0007669"/>
    <property type="project" value="UniProtKB-SubCell"/>
</dbReference>
<evidence type="ECO:0000313" key="4">
    <source>
        <dbReference type="EMBL" id="TWH76379.1"/>
    </source>
</evidence>
<dbReference type="Pfam" id="PF14449">
    <property type="entry name" value="PT-TG"/>
    <property type="match status" value="1"/>
</dbReference>
<protein>
    <submittedName>
        <fullName evidence="4">Putative toxin of predicted polymorphic toxin system</fullName>
    </submittedName>
</protein>
<proteinExistence type="predicted"/>
<reference evidence="4 5" key="1">
    <citation type="submission" date="2019-07" db="EMBL/GenBank/DDBJ databases">
        <title>Genomic Encyclopedia of Type Strains, Phase I: the one thousand microbial genomes (KMG-I) project.</title>
        <authorList>
            <person name="Kyrpides N."/>
        </authorList>
    </citation>
    <scope>NUCLEOTIDE SEQUENCE [LARGE SCALE GENOMIC DNA]</scope>
    <source>
        <strain evidence="4 5">DSM 13558</strain>
    </source>
</reference>